<dbReference type="PRINTS" id="PR00081">
    <property type="entry name" value="GDHRDH"/>
</dbReference>
<keyword evidence="4" id="KW-0521">NADP</keyword>
<dbReference type="GO" id="GO:0005777">
    <property type="term" value="C:peroxisome"/>
    <property type="evidence" value="ECO:0007669"/>
    <property type="project" value="UniProtKB-SubCell"/>
</dbReference>
<dbReference type="FunFam" id="3.40.50.720:FF:000301">
    <property type="entry name" value="Hydroxysteroid dehydrogenase like 2"/>
    <property type="match status" value="1"/>
</dbReference>
<evidence type="ECO:0000256" key="8">
    <source>
        <dbReference type="ARBA" id="ARBA00040243"/>
    </source>
</evidence>
<dbReference type="OrthoDB" id="5327538at2759"/>
<proteinExistence type="inferred from homology"/>
<accession>A0A6G0T473</accession>
<keyword evidence="10" id="KW-1185">Reference proteome</keyword>
<dbReference type="Proteomes" id="UP000475862">
    <property type="component" value="Unassembled WGS sequence"/>
</dbReference>
<evidence type="ECO:0000256" key="7">
    <source>
        <dbReference type="ARBA" id="ARBA00023140"/>
    </source>
</evidence>
<name>A0A6G0T473_APHGL</name>
<evidence type="ECO:0000256" key="3">
    <source>
        <dbReference type="ARBA" id="ARBA00006484"/>
    </source>
</evidence>
<sequence>MLNTGKLEGRTLFITGGSRGIGKAIALKAAKDGANIVIAAKTTVPHPKLPGTIYTSAKEIEEAGGKCLPCVVDVRNESQIIDAVNKAVDVFGGIDIVINNASAISLTGTLDTDMKRYDLMHNINTRGTFLVSKICLPHLKKSKYGHILNISPPLNMNPNWFKDHVAYTMAKYGMSMCVLGMATEFKKYNIAVNALWPRTVIHTAAVEMLSGINEAKSYSRKPDIMADAAYSIITKPFDHYNGNFLIDDEVLQQEGILDFDQYLSDPENSGNLMMDFFLEDYPHDGFNQGKEVAKRQAQRNETNKTVP</sequence>
<protein>
    <recommendedName>
        <fullName evidence="8">Hydroxysteroid dehydrogenase-like protein 2</fullName>
    </recommendedName>
</protein>
<dbReference type="GO" id="GO:0016491">
    <property type="term" value="F:oxidoreductase activity"/>
    <property type="evidence" value="ECO:0007669"/>
    <property type="project" value="UniProtKB-KW"/>
</dbReference>
<evidence type="ECO:0000256" key="5">
    <source>
        <dbReference type="ARBA" id="ARBA00023002"/>
    </source>
</evidence>
<organism evidence="9 10">
    <name type="scientific">Aphis glycines</name>
    <name type="common">Soybean aphid</name>
    <dbReference type="NCBI Taxonomy" id="307491"/>
    <lineage>
        <taxon>Eukaryota</taxon>
        <taxon>Metazoa</taxon>
        <taxon>Ecdysozoa</taxon>
        <taxon>Arthropoda</taxon>
        <taxon>Hexapoda</taxon>
        <taxon>Insecta</taxon>
        <taxon>Pterygota</taxon>
        <taxon>Neoptera</taxon>
        <taxon>Paraneoptera</taxon>
        <taxon>Hemiptera</taxon>
        <taxon>Sternorrhyncha</taxon>
        <taxon>Aphidomorpha</taxon>
        <taxon>Aphidoidea</taxon>
        <taxon>Aphididae</taxon>
        <taxon>Aphidini</taxon>
        <taxon>Aphis</taxon>
        <taxon>Aphis</taxon>
    </lineage>
</organism>
<evidence type="ECO:0000256" key="1">
    <source>
        <dbReference type="ARBA" id="ARBA00004173"/>
    </source>
</evidence>
<keyword evidence="6" id="KW-0496">Mitochondrion</keyword>
<dbReference type="Gene3D" id="3.40.50.720">
    <property type="entry name" value="NAD(P)-binding Rossmann-like Domain"/>
    <property type="match status" value="1"/>
</dbReference>
<dbReference type="NCBIfam" id="NF006133">
    <property type="entry name" value="PRK08278.1"/>
    <property type="match status" value="1"/>
</dbReference>
<evidence type="ECO:0000313" key="10">
    <source>
        <dbReference type="Proteomes" id="UP000475862"/>
    </source>
</evidence>
<comment type="subcellular location">
    <subcellularLocation>
        <location evidence="1">Mitochondrion</location>
    </subcellularLocation>
    <subcellularLocation>
        <location evidence="2">Peroxisome</location>
    </subcellularLocation>
</comment>
<comment type="similarity">
    <text evidence="3">Belongs to the short-chain dehydrogenases/reductases (SDR) family.</text>
</comment>
<dbReference type="PANTHER" id="PTHR42808:SF3">
    <property type="entry name" value="HYDROXYSTEROID DEHYDROGENASE-LIKE PROTEIN 2"/>
    <property type="match status" value="1"/>
</dbReference>
<dbReference type="CDD" id="cd09762">
    <property type="entry name" value="HSDL2_SDR_c"/>
    <property type="match status" value="1"/>
</dbReference>
<evidence type="ECO:0000256" key="6">
    <source>
        <dbReference type="ARBA" id="ARBA00023128"/>
    </source>
</evidence>
<comment type="caution">
    <text evidence="9">The sequence shown here is derived from an EMBL/GenBank/DDBJ whole genome shotgun (WGS) entry which is preliminary data.</text>
</comment>
<dbReference type="InterPro" id="IPR036291">
    <property type="entry name" value="NAD(P)-bd_dom_sf"/>
</dbReference>
<dbReference type="AlphaFoldDB" id="A0A6G0T473"/>
<dbReference type="InterPro" id="IPR051935">
    <property type="entry name" value="HSDL2"/>
</dbReference>
<dbReference type="SUPFAM" id="SSF51735">
    <property type="entry name" value="NAD(P)-binding Rossmann-fold domains"/>
    <property type="match status" value="1"/>
</dbReference>
<evidence type="ECO:0000313" key="9">
    <source>
        <dbReference type="EMBL" id="KAE9524994.1"/>
    </source>
</evidence>
<dbReference type="Pfam" id="PF00106">
    <property type="entry name" value="adh_short"/>
    <property type="match status" value="1"/>
</dbReference>
<dbReference type="EMBL" id="VYZN01000065">
    <property type="protein sequence ID" value="KAE9524994.1"/>
    <property type="molecule type" value="Genomic_DNA"/>
</dbReference>
<dbReference type="PANTHER" id="PTHR42808">
    <property type="entry name" value="HYDROXYSTEROID DEHYDROGENASE-LIKE PROTEIN 2"/>
    <property type="match status" value="1"/>
</dbReference>
<gene>
    <name evidence="9" type="ORF">AGLY_015044</name>
</gene>
<keyword evidence="5" id="KW-0560">Oxidoreductase</keyword>
<keyword evidence="7" id="KW-0576">Peroxisome</keyword>
<dbReference type="GO" id="GO:0005739">
    <property type="term" value="C:mitochondrion"/>
    <property type="evidence" value="ECO:0007669"/>
    <property type="project" value="UniProtKB-SubCell"/>
</dbReference>
<reference evidence="9 10" key="1">
    <citation type="submission" date="2019-08" db="EMBL/GenBank/DDBJ databases">
        <title>The genome of the soybean aphid Biotype 1, its phylome, world population structure and adaptation to the North American continent.</title>
        <authorList>
            <person name="Giordano R."/>
            <person name="Donthu R.K."/>
            <person name="Hernandez A.G."/>
            <person name="Wright C.L."/>
            <person name="Zimin A.V."/>
        </authorList>
    </citation>
    <scope>NUCLEOTIDE SEQUENCE [LARGE SCALE GENOMIC DNA]</scope>
    <source>
        <tissue evidence="9">Whole aphids</tissue>
    </source>
</reference>
<evidence type="ECO:0000256" key="2">
    <source>
        <dbReference type="ARBA" id="ARBA00004275"/>
    </source>
</evidence>
<dbReference type="InterPro" id="IPR002347">
    <property type="entry name" value="SDR_fam"/>
</dbReference>
<evidence type="ECO:0000256" key="4">
    <source>
        <dbReference type="ARBA" id="ARBA00022857"/>
    </source>
</evidence>